<keyword evidence="1" id="KW-0812">Transmembrane</keyword>
<feature type="signal peptide" evidence="2">
    <location>
        <begin position="1"/>
        <end position="27"/>
    </location>
</feature>
<feature type="transmembrane region" description="Helical" evidence="1">
    <location>
        <begin position="165"/>
        <end position="189"/>
    </location>
</feature>
<dbReference type="EMBL" id="JAUIZM010000002">
    <property type="protein sequence ID" value="KAK1400089.1"/>
    <property type="molecule type" value="Genomic_DNA"/>
</dbReference>
<dbReference type="AlphaFoldDB" id="A0AAD8J9R0"/>
<dbReference type="PANTHER" id="PTHR33780">
    <property type="entry name" value="EXPRESSED PROTEIN"/>
    <property type="match status" value="1"/>
</dbReference>
<evidence type="ECO:0000256" key="1">
    <source>
        <dbReference type="SAM" id="Phobius"/>
    </source>
</evidence>
<keyword evidence="5" id="KW-1185">Reference proteome</keyword>
<dbReference type="Proteomes" id="UP001237642">
    <property type="component" value="Unassembled WGS sequence"/>
</dbReference>
<keyword evidence="2" id="KW-0732">Signal</keyword>
<reference evidence="4" key="2">
    <citation type="submission" date="2023-05" db="EMBL/GenBank/DDBJ databases">
        <authorList>
            <person name="Schelkunov M.I."/>
        </authorList>
    </citation>
    <scope>NUCLEOTIDE SEQUENCE</scope>
    <source>
        <strain evidence="4">Hsosn_3</strain>
        <tissue evidence="4">Leaf</tissue>
    </source>
</reference>
<reference evidence="4" key="1">
    <citation type="submission" date="2023-02" db="EMBL/GenBank/DDBJ databases">
        <title>Genome of toxic invasive species Heracleum sosnowskyi carries increased number of genes despite the absence of recent whole-genome duplications.</title>
        <authorList>
            <person name="Schelkunov M."/>
            <person name="Shtratnikova V."/>
            <person name="Makarenko M."/>
            <person name="Klepikova A."/>
            <person name="Omelchenko D."/>
            <person name="Novikova G."/>
            <person name="Obukhova E."/>
            <person name="Bogdanov V."/>
            <person name="Penin A."/>
            <person name="Logacheva M."/>
        </authorList>
    </citation>
    <scope>NUCLEOTIDE SEQUENCE</scope>
    <source>
        <strain evidence="4">Hsosn_3</strain>
        <tissue evidence="4">Leaf</tissue>
    </source>
</reference>
<dbReference type="GO" id="GO:0016874">
    <property type="term" value="F:ligase activity"/>
    <property type="evidence" value="ECO:0007669"/>
    <property type="project" value="UniProtKB-KW"/>
</dbReference>
<keyword evidence="1" id="KW-0472">Membrane</keyword>
<keyword evidence="1" id="KW-1133">Transmembrane helix</keyword>
<gene>
    <name evidence="4" type="ORF">POM88_009952</name>
</gene>
<accession>A0AAD8J9R0</accession>
<protein>
    <submittedName>
        <fullName evidence="4">Valine-tRNA ligase</fullName>
    </submittedName>
</protein>
<dbReference type="InterPro" id="IPR057713">
    <property type="entry name" value="DUF7953"/>
</dbReference>
<sequence>MRRGSNSWVSPLLLFLCYVTCFREVVSTAVVTLQSVEIFATHEFIGSDPTVYFSCKGEERIILPDVKKAHILYAFKGQESWQPLTEFPNKKCKRCGFYEKHTIKSDDVFGEWEFCPTEFTRADGKYIYSIDNEVNATFICEECVPHPQEPDPNQAPKPENEGHGMHWAIVTLISILALILLILGLAAAYKYWQKKKRQKDQARFLKLFEDGDDIEDELGIGPLGGMVKDETSGQLQATAPGIEPDLGLLRNMPVTVDFLTKFQLFTFMATC</sequence>
<evidence type="ECO:0000313" key="5">
    <source>
        <dbReference type="Proteomes" id="UP001237642"/>
    </source>
</evidence>
<evidence type="ECO:0000313" key="4">
    <source>
        <dbReference type="EMBL" id="KAK1400089.1"/>
    </source>
</evidence>
<feature type="chain" id="PRO_5041984440" evidence="2">
    <location>
        <begin position="28"/>
        <end position="271"/>
    </location>
</feature>
<keyword evidence="4" id="KW-0436">Ligase</keyword>
<dbReference type="Pfam" id="PF25829">
    <property type="entry name" value="DUF7953"/>
    <property type="match status" value="1"/>
</dbReference>
<evidence type="ECO:0000256" key="2">
    <source>
        <dbReference type="SAM" id="SignalP"/>
    </source>
</evidence>
<comment type="caution">
    <text evidence="4">The sequence shown here is derived from an EMBL/GenBank/DDBJ whole genome shotgun (WGS) entry which is preliminary data.</text>
</comment>
<name>A0AAD8J9R0_9APIA</name>
<evidence type="ECO:0000259" key="3">
    <source>
        <dbReference type="Pfam" id="PF25829"/>
    </source>
</evidence>
<dbReference type="PANTHER" id="PTHR33780:SF3">
    <property type="entry name" value="EXPRESSED PROTEIN"/>
    <property type="match status" value="1"/>
</dbReference>
<organism evidence="4 5">
    <name type="scientific">Heracleum sosnowskyi</name>
    <dbReference type="NCBI Taxonomy" id="360622"/>
    <lineage>
        <taxon>Eukaryota</taxon>
        <taxon>Viridiplantae</taxon>
        <taxon>Streptophyta</taxon>
        <taxon>Embryophyta</taxon>
        <taxon>Tracheophyta</taxon>
        <taxon>Spermatophyta</taxon>
        <taxon>Magnoliopsida</taxon>
        <taxon>eudicotyledons</taxon>
        <taxon>Gunneridae</taxon>
        <taxon>Pentapetalae</taxon>
        <taxon>asterids</taxon>
        <taxon>campanulids</taxon>
        <taxon>Apiales</taxon>
        <taxon>Apiaceae</taxon>
        <taxon>Apioideae</taxon>
        <taxon>apioid superclade</taxon>
        <taxon>Tordylieae</taxon>
        <taxon>Tordyliinae</taxon>
        <taxon>Heracleum</taxon>
    </lineage>
</organism>
<feature type="domain" description="DUF7953" evidence="3">
    <location>
        <begin position="29"/>
        <end position="141"/>
    </location>
</feature>
<proteinExistence type="predicted"/>